<feature type="compositionally biased region" description="Polar residues" evidence="1">
    <location>
        <begin position="274"/>
        <end position="283"/>
    </location>
</feature>
<comment type="caution">
    <text evidence="2">The sequence shown here is derived from an EMBL/GenBank/DDBJ whole genome shotgun (WGS) entry which is preliminary data.</text>
</comment>
<dbReference type="EMBL" id="SPLM01000149">
    <property type="protein sequence ID" value="TMW55062.1"/>
    <property type="molecule type" value="Genomic_DNA"/>
</dbReference>
<evidence type="ECO:0000256" key="1">
    <source>
        <dbReference type="SAM" id="MobiDB-lite"/>
    </source>
</evidence>
<evidence type="ECO:0000313" key="2">
    <source>
        <dbReference type="EMBL" id="TMW55062.1"/>
    </source>
</evidence>
<accession>A0A8K1C2P5</accession>
<dbReference type="AlphaFoldDB" id="A0A8K1C2P5"/>
<proteinExistence type="predicted"/>
<feature type="region of interest" description="Disordered" evidence="1">
    <location>
        <begin position="151"/>
        <end position="191"/>
    </location>
</feature>
<feature type="compositionally biased region" description="Low complexity" evidence="1">
    <location>
        <begin position="165"/>
        <end position="174"/>
    </location>
</feature>
<dbReference type="OrthoDB" id="125393at2759"/>
<protein>
    <submittedName>
        <fullName evidence="2">Uncharacterized protein</fullName>
    </submittedName>
</protein>
<feature type="compositionally biased region" description="Basic and acidic residues" evidence="1">
    <location>
        <begin position="1"/>
        <end position="16"/>
    </location>
</feature>
<feature type="region of interest" description="Disordered" evidence="1">
    <location>
        <begin position="267"/>
        <end position="606"/>
    </location>
</feature>
<feature type="compositionally biased region" description="Low complexity" evidence="1">
    <location>
        <begin position="512"/>
        <end position="523"/>
    </location>
</feature>
<feature type="compositionally biased region" description="Polar residues" evidence="1">
    <location>
        <begin position="371"/>
        <end position="387"/>
    </location>
</feature>
<feature type="compositionally biased region" description="Pro residues" evidence="1">
    <location>
        <begin position="397"/>
        <end position="410"/>
    </location>
</feature>
<gene>
    <name evidence="2" type="ORF">Poli38472_013824</name>
</gene>
<organism evidence="2 3">
    <name type="scientific">Pythium oligandrum</name>
    <name type="common">Mycoparasitic fungus</name>
    <dbReference type="NCBI Taxonomy" id="41045"/>
    <lineage>
        <taxon>Eukaryota</taxon>
        <taxon>Sar</taxon>
        <taxon>Stramenopiles</taxon>
        <taxon>Oomycota</taxon>
        <taxon>Peronosporomycetes</taxon>
        <taxon>Pythiales</taxon>
        <taxon>Pythiaceae</taxon>
        <taxon>Pythium</taxon>
    </lineage>
</organism>
<keyword evidence="3" id="KW-1185">Reference proteome</keyword>
<sequence length="983" mass="107363">MPPTDVEHPAVGHDPPDVAGGNTISPLPTSHEIFQGLFKDVGKQAMAMESIMRVVCGKMDKLEHWMTEMSFGMTEMDLKLRNIAHNIEGTAANVDEGAEEVNRWVRPPDEEVQVAETVVKKVGIGNKKKQMRMSGMVAGILDQLTELPQLADKDKKHRKNKKSSADGSAPSSAATTPRQTANKAAHKAKKPKQIAKLLNVVKPTSEKSVETVQEAIDKVQNDLDVSNMDVLSGREPSARVKESVIIDNETKADTIASQEAVSMEQVVEDVPIPQTESQASISDNEVEQVPHQEPKIVSTEPQHDVQDEKTTEKTETPLGGNNDPAPQATETPEDPVSEPVALPETPKESAPIAGPPPQANQHPHMTVGTRLESNPQPRPQSASSTPVMSEPEVVPSQTPPSPKPAVPSPQPAVVNTLQEPSIIDLGHGIEKAPELPKPQAIPTPASEHMTPATPTTQEATSTPSEVPTKRPEATPQGSSIRPSAPRRTSIRGMSKGQSGKRKASVVKRNESVAPQPIPVVVQPHPTPEPALHQEIAEPKEEEQPSEEEEGEEDDDDDSEEDSDSMSESDGSDQSVLDLASGEGKAEPTTAGTGDPTARKGTSKMTRTMSALNKLKKTMLLTPEEEEELKQRAHQKWFRLRDHIKEKKKKDVANILLKRKKNIFTVSNRIELLEEKSREIYAAIKQLNHDLKVKVEGSALDSVRRHVHDLQSTLQVLDQRLAQGNTPAMDRVKELTRDVESQRLAMLEQLALMQAHCETNQQQQTKAMDEQQERLTALEHLMQERLASLSKDFDAKIKQLPDYADMIEALRRQLRKKADLKLLKELEAKLMGRDEDKEDCLVRCLSCHKEVLPPQPGPDASSTEDTDAVTSPFVKRVNPGTTSAKIYRSNVPLNAQPVTIELAIPTELKGDGSIESGGTPASKATNTKSASKHEDKPSPLSFIQVTASRAGIMGSPDRPISAPVQALKPKKKNPTKNEPTAANS</sequence>
<dbReference type="Proteomes" id="UP000794436">
    <property type="component" value="Unassembled WGS sequence"/>
</dbReference>
<feature type="region of interest" description="Disordered" evidence="1">
    <location>
        <begin position="909"/>
        <end position="983"/>
    </location>
</feature>
<name>A0A8K1C2P5_PYTOL</name>
<feature type="compositionally biased region" description="Polar residues" evidence="1">
    <location>
        <begin position="452"/>
        <end position="465"/>
    </location>
</feature>
<feature type="region of interest" description="Disordered" evidence="1">
    <location>
        <begin position="1"/>
        <end position="26"/>
    </location>
</feature>
<feature type="compositionally biased region" description="Acidic residues" evidence="1">
    <location>
        <begin position="543"/>
        <end position="570"/>
    </location>
</feature>
<evidence type="ECO:0000313" key="3">
    <source>
        <dbReference type="Proteomes" id="UP000794436"/>
    </source>
</evidence>
<reference evidence="2" key="1">
    <citation type="submission" date="2019-03" db="EMBL/GenBank/DDBJ databases">
        <title>Long read genome sequence of the mycoparasitic Pythium oligandrum ATCC 38472 isolated from sugarbeet rhizosphere.</title>
        <authorList>
            <person name="Gaulin E."/>
        </authorList>
    </citation>
    <scope>NUCLEOTIDE SEQUENCE</scope>
    <source>
        <strain evidence="2">ATCC 38472_TT</strain>
    </source>
</reference>
<feature type="region of interest" description="Disordered" evidence="1">
    <location>
        <begin position="850"/>
        <end position="874"/>
    </location>
</feature>
<feature type="compositionally biased region" description="Basic and acidic residues" evidence="1">
    <location>
        <begin position="301"/>
        <end position="315"/>
    </location>
</feature>